<evidence type="ECO:0000313" key="2">
    <source>
        <dbReference type="Proteomes" id="UP000828048"/>
    </source>
</evidence>
<comment type="caution">
    <text evidence="1">The sequence shown here is derived from an EMBL/GenBank/DDBJ whole genome shotgun (WGS) entry which is preliminary data.</text>
</comment>
<proteinExistence type="predicted"/>
<protein>
    <submittedName>
        <fullName evidence="1">Uncharacterized protein</fullName>
    </submittedName>
</protein>
<accession>A0ACB7XUP2</accession>
<organism evidence="1 2">
    <name type="scientific">Vaccinium darrowii</name>
    <dbReference type="NCBI Taxonomy" id="229202"/>
    <lineage>
        <taxon>Eukaryota</taxon>
        <taxon>Viridiplantae</taxon>
        <taxon>Streptophyta</taxon>
        <taxon>Embryophyta</taxon>
        <taxon>Tracheophyta</taxon>
        <taxon>Spermatophyta</taxon>
        <taxon>Magnoliopsida</taxon>
        <taxon>eudicotyledons</taxon>
        <taxon>Gunneridae</taxon>
        <taxon>Pentapetalae</taxon>
        <taxon>asterids</taxon>
        <taxon>Ericales</taxon>
        <taxon>Ericaceae</taxon>
        <taxon>Vaccinioideae</taxon>
        <taxon>Vaccinieae</taxon>
        <taxon>Vaccinium</taxon>
    </lineage>
</organism>
<gene>
    <name evidence="1" type="ORF">Vadar_028617</name>
</gene>
<name>A0ACB7XUP2_9ERIC</name>
<dbReference type="Proteomes" id="UP000828048">
    <property type="component" value="Chromosome 1"/>
</dbReference>
<reference evidence="1 2" key="1">
    <citation type="journal article" date="2021" name="Hortic Res">
        <title>High-quality reference genome and annotation aids understanding of berry development for evergreen blueberry (Vaccinium darrowii).</title>
        <authorList>
            <person name="Yu J."/>
            <person name="Hulse-Kemp A.M."/>
            <person name="Babiker E."/>
            <person name="Staton M."/>
        </authorList>
    </citation>
    <scope>NUCLEOTIDE SEQUENCE [LARGE SCALE GENOMIC DNA]</scope>
    <source>
        <strain evidence="2">cv. NJ 8807/NJ 8810</strain>
        <tissue evidence="1">Young leaf</tissue>
    </source>
</reference>
<dbReference type="EMBL" id="CM037151">
    <property type="protein sequence ID" value="KAH7844493.1"/>
    <property type="molecule type" value="Genomic_DNA"/>
</dbReference>
<evidence type="ECO:0000313" key="1">
    <source>
        <dbReference type="EMBL" id="KAH7844493.1"/>
    </source>
</evidence>
<sequence length="663" mass="72885">MLSPSSLRLSAAPTPQLHLKTLVISKFKPNNYPQNSHNFSPFLSHHRANETRSTPIVGPSSCSNSPVPLSPSVDDLDVELGRLLALLPEEMRRRVSEHPELHQLIEVVMDLGRKPLARFPKGDFVLSEYPISVDDLQQATSMVGDFAIDNRAGISRTLHRISAIRNRKGAIIGLTCRVGRAVSGSANLLRDLVQDGASLLLIGPPGVGKTTIIRDIARMLANDYMKRVMIVDTSNEIGGDGDIPHAGIGNARRMQVASSDMQHKVLIEAVENHMPQVIVIDEIGTKLEALAASTIAQRGIQLVATAHGVTIENLTMNPSLEMLVGEIQSVTLGDEEASRRGVQKTILERKGPSTFSCGVEIISKTELRVHRNLEATVDALLSGRFPNYEVRRMNQGSEGKTVEGKPFIHDSLGTKNECVVEDSLQKNDQTPTQHEIILEIPRCMEKHYSEDGARICLFVYGIPETSVEQGFKQLKMTDEVKLTDDISEAHALLALQSKLKKNPGIQAAARSHGIPIYVTKTSASSQLTKAIRALIADHAHGFKDFYFEDNLNSSQKIDALEEARVAIEQVVIPKGEPVELLPRPPNIISLQKDLVQKYKLQSKRIGTEPDERLRILPFQTAEDEDGDISDGADGDREFDEFSSLNSGTNASPYVVDRLPLLPE</sequence>
<keyword evidence="2" id="KW-1185">Reference proteome</keyword>